<evidence type="ECO:0000256" key="9">
    <source>
        <dbReference type="SAM" id="MobiDB-lite"/>
    </source>
</evidence>
<feature type="transmembrane region" description="Helical" evidence="7">
    <location>
        <begin position="176"/>
        <end position="197"/>
    </location>
</feature>
<keyword evidence="7" id="KW-0813">Transport</keyword>
<dbReference type="PANTHER" id="PTHR10687">
    <property type="entry name" value="SECRETORY CARRIER-ASSOCIATED MEMBRANE PROTEIN SCAMP"/>
    <property type="match status" value="1"/>
</dbReference>
<comment type="similarity">
    <text evidence="2 7">Belongs to the SCAMP family.</text>
</comment>
<dbReference type="Pfam" id="PF04144">
    <property type="entry name" value="SCAMP"/>
    <property type="match status" value="1"/>
</dbReference>
<evidence type="ECO:0000256" key="2">
    <source>
        <dbReference type="ARBA" id="ARBA00010482"/>
    </source>
</evidence>
<feature type="region of interest" description="Disordered" evidence="9">
    <location>
        <begin position="1"/>
        <end position="52"/>
    </location>
</feature>
<dbReference type="GO" id="GO:0055038">
    <property type="term" value="C:recycling endosome membrane"/>
    <property type="evidence" value="ECO:0007669"/>
    <property type="project" value="TreeGrafter"/>
</dbReference>
<keyword evidence="3 7" id="KW-0812">Transmembrane</keyword>
<dbReference type="EMBL" id="EF082072">
    <property type="protein sequence ID" value="ABK21450.1"/>
    <property type="molecule type" value="mRNA"/>
</dbReference>
<name>A9NLD9_PICSI</name>
<accession>A9NLD9</accession>
<feature type="coiled-coil region" evidence="8">
    <location>
        <begin position="81"/>
        <end position="108"/>
    </location>
</feature>
<keyword evidence="7" id="KW-1003">Cell membrane</keyword>
<evidence type="ECO:0000256" key="4">
    <source>
        <dbReference type="ARBA" id="ARBA00022989"/>
    </source>
</evidence>
<organism evidence="10">
    <name type="scientific">Picea sitchensis</name>
    <name type="common">Sitka spruce</name>
    <name type="synonym">Pinus sitchensis</name>
    <dbReference type="NCBI Taxonomy" id="3332"/>
    <lineage>
        <taxon>Eukaryota</taxon>
        <taxon>Viridiplantae</taxon>
        <taxon>Streptophyta</taxon>
        <taxon>Embryophyta</taxon>
        <taxon>Tracheophyta</taxon>
        <taxon>Spermatophyta</taxon>
        <taxon>Pinopsida</taxon>
        <taxon>Pinidae</taxon>
        <taxon>Conifers I</taxon>
        <taxon>Pinales</taxon>
        <taxon>Pinaceae</taxon>
        <taxon>Picea</taxon>
    </lineage>
</organism>
<keyword evidence="4 7" id="KW-1133">Transmembrane helix</keyword>
<evidence type="ECO:0000256" key="3">
    <source>
        <dbReference type="ARBA" id="ARBA00022692"/>
    </source>
</evidence>
<feature type="transmembrane region" description="Helical" evidence="7">
    <location>
        <begin position="257"/>
        <end position="280"/>
    </location>
</feature>
<comment type="function">
    <text evidence="1 7">Probably involved in membrane trafficking.</text>
</comment>
<dbReference type="AlphaFoldDB" id="A9NLD9"/>
<evidence type="ECO:0000256" key="5">
    <source>
        <dbReference type="ARBA" id="ARBA00023136"/>
    </source>
</evidence>
<dbReference type="GO" id="GO:0015031">
    <property type="term" value="P:protein transport"/>
    <property type="evidence" value="ECO:0007669"/>
    <property type="project" value="InterPro"/>
</dbReference>
<proteinExistence type="evidence at transcript level"/>
<dbReference type="InterPro" id="IPR007273">
    <property type="entry name" value="SCAMP"/>
</dbReference>
<evidence type="ECO:0000256" key="7">
    <source>
        <dbReference type="RuleBase" id="RU363122"/>
    </source>
</evidence>
<feature type="compositionally biased region" description="Low complexity" evidence="9">
    <location>
        <begin position="40"/>
        <end position="49"/>
    </location>
</feature>
<comment type="subcellular location">
    <subcellularLocation>
        <location evidence="7">Cell membrane</location>
        <topology evidence="7">Multi-pass membrane protein</topology>
    </subcellularLocation>
    <subcellularLocation>
        <location evidence="7">Cytoplasmic vesicle</location>
        <location evidence="7">Secretory vesicle membrane</location>
        <topology evidence="7">Multi-pass membrane protein</topology>
    </subcellularLocation>
</comment>
<feature type="transmembrane region" description="Helical" evidence="7">
    <location>
        <begin position="209"/>
        <end position="237"/>
    </location>
</feature>
<feature type="transmembrane region" description="Helical" evidence="7">
    <location>
        <begin position="143"/>
        <end position="170"/>
    </location>
</feature>
<dbReference type="GO" id="GO:0030658">
    <property type="term" value="C:transport vesicle membrane"/>
    <property type="evidence" value="ECO:0007669"/>
    <property type="project" value="UniProtKB-SubCell"/>
</dbReference>
<keyword evidence="5 7" id="KW-0472">Membrane</keyword>
<keyword evidence="6 7" id="KW-0968">Cytoplasmic vesicle</keyword>
<evidence type="ECO:0000256" key="6">
    <source>
        <dbReference type="ARBA" id="ARBA00023329"/>
    </source>
</evidence>
<dbReference type="PANTHER" id="PTHR10687:SF2">
    <property type="entry name" value="SECRETORY CARRIER-ASSOCIATED MEMBRANE PROTEIN"/>
    <property type="match status" value="1"/>
</dbReference>
<reference evidence="10" key="1">
    <citation type="journal article" date="2008" name="BMC Genomics">
        <title>A conifer genomics resource of 200,000 spruce (Picea spp.) ESTs and 6,464 high-quality, sequence-finished full-length cDNAs for Sitka spruce (Picea sitchensis).</title>
        <authorList>
            <person name="Ralph S.G."/>
            <person name="Chun H.J."/>
            <person name="Kolosova N."/>
            <person name="Cooper D."/>
            <person name="Oddy C."/>
            <person name="Ritland C.E."/>
            <person name="Kirkpatrick R."/>
            <person name="Moore R."/>
            <person name="Barber S."/>
            <person name="Holt R.A."/>
            <person name="Jones S.J."/>
            <person name="Marra M.A."/>
            <person name="Douglas C.J."/>
            <person name="Ritland K."/>
            <person name="Bohlmann J."/>
        </authorList>
    </citation>
    <scope>NUCLEOTIDE SEQUENCE</scope>
    <source>
        <tissue evidence="10">Green portion of the leader tissue</tissue>
    </source>
</reference>
<evidence type="ECO:0000256" key="1">
    <source>
        <dbReference type="ARBA" id="ARBA00004003"/>
    </source>
</evidence>
<sequence>MARRADPNPFEEEEVNPFSDPAVRAHISGQSHYSAGPFYTTSTGGASTTNSKLSPLAPEPADFTYDRDVTVDIPLGTTKDTKKREKELDSWEVELRRKEQEIRRREEAIARTGFVIKEKNWPSFFPIIHNDIAREIPSSAQRLMYIAFASWLGMVLCLVWNAVAVTVAWIKGYGVNIWLLAIIYALAGCPGSYVLWYKPLYRAMSNESALRFGWFFLTYLFHIGFCIFAAVAPPVFFNGKSLAGILPAINAFSGNTLVGIFYLVGFGLFCLETLLSMWVLQQVYTYFRSGKSTEMKHEAARGAARAAL</sequence>
<dbReference type="GO" id="GO:0032588">
    <property type="term" value="C:trans-Golgi network membrane"/>
    <property type="evidence" value="ECO:0007669"/>
    <property type="project" value="TreeGrafter"/>
</dbReference>
<protein>
    <recommendedName>
        <fullName evidence="7">Secretory carrier-associated membrane protein</fullName>
        <shortName evidence="7">Secretory carrier membrane protein</shortName>
    </recommendedName>
</protein>
<keyword evidence="8" id="KW-0175">Coiled coil</keyword>
<evidence type="ECO:0000256" key="8">
    <source>
        <dbReference type="SAM" id="Coils"/>
    </source>
</evidence>
<dbReference type="GO" id="GO:0005886">
    <property type="term" value="C:plasma membrane"/>
    <property type="evidence" value="ECO:0007669"/>
    <property type="project" value="UniProtKB-SubCell"/>
</dbReference>
<evidence type="ECO:0000313" key="10">
    <source>
        <dbReference type="EMBL" id="ABK21450.1"/>
    </source>
</evidence>